<sequence>MNVAALQSMNKKEIEDIPLRKIKGIEPKNEEKLRKSKITTSTLFEKYITINKEVNYKPETAKAGFTLYLEQYNVTKNDGKMIFKHIYSKGQNLLSDSIGTIVSPAAKTLKEVIQNAIRDISLRHIKGIGPRNEEKLRKSKITTSKLFDEYIKINEKAKYDLKLAKSRFTLYLEQYNVTKSYGEMIFEDIYSILQIYELHLHITRTAERPDTKTLIPGMNNTLKNTPIKDFESILEENESIICDNERTIAEVVEKLITIDQESNHDILKTQTAFIDYLEFLEITEGSRFRIFIQCYTLVLTYMLLNGNNHIKIDVSISSGSGTFSSQSPNCVEGQCVRVVVDDPIGTD</sequence>
<name>A0AC35UD64_9BILA</name>
<dbReference type="WBParaSite" id="RSKR_0000958675.1">
    <property type="protein sequence ID" value="RSKR_0000958675.1"/>
    <property type="gene ID" value="RSKR_0000958675"/>
</dbReference>
<protein>
    <submittedName>
        <fullName evidence="2">POLXc domain-containing protein</fullName>
    </submittedName>
</protein>
<reference evidence="2" key="1">
    <citation type="submission" date="2016-11" db="UniProtKB">
        <authorList>
            <consortium name="WormBaseParasite"/>
        </authorList>
    </citation>
    <scope>IDENTIFICATION</scope>
    <source>
        <strain evidence="2">KR3021</strain>
    </source>
</reference>
<evidence type="ECO:0000313" key="2">
    <source>
        <dbReference type="WBParaSite" id="RSKR_0000958675.1"/>
    </source>
</evidence>
<dbReference type="Proteomes" id="UP000095286">
    <property type="component" value="Unplaced"/>
</dbReference>
<accession>A0AC35UD64</accession>
<organism evidence="1 2">
    <name type="scientific">Rhabditophanes sp. KR3021</name>
    <dbReference type="NCBI Taxonomy" id="114890"/>
    <lineage>
        <taxon>Eukaryota</taxon>
        <taxon>Metazoa</taxon>
        <taxon>Ecdysozoa</taxon>
        <taxon>Nematoda</taxon>
        <taxon>Chromadorea</taxon>
        <taxon>Rhabditida</taxon>
        <taxon>Tylenchina</taxon>
        <taxon>Panagrolaimomorpha</taxon>
        <taxon>Strongyloidoidea</taxon>
        <taxon>Alloionematidae</taxon>
        <taxon>Rhabditophanes</taxon>
    </lineage>
</organism>
<proteinExistence type="predicted"/>
<evidence type="ECO:0000313" key="1">
    <source>
        <dbReference type="Proteomes" id="UP000095286"/>
    </source>
</evidence>